<evidence type="ECO:0000256" key="1">
    <source>
        <dbReference type="ARBA" id="ARBA00009677"/>
    </source>
</evidence>
<dbReference type="PROSITE" id="PS00588">
    <property type="entry name" value="FLAGELLA_BB_ROD"/>
    <property type="match status" value="1"/>
</dbReference>
<evidence type="ECO:0000256" key="6">
    <source>
        <dbReference type="SAM" id="MobiDB-lite"/>
    </source>
</evidence>
<dbReference type="InterPro" id="IPR012836">
    <property type="entry name" value="FlgF"/>
</dbReference>
<name>A0A931LYX2_FIMGI</name>
<dbReference type="AlphaFoldDB" id="A0A931LYX2"/>
<dbReference type="Pfam" id="PF22692">
    <property type="entry name" value="LlgE_F_G_D1"/>
    <property type="match status" value="1"/>
</dbReference>
<comment type="subunit">
    <text evidence="3">The basal body constitutes a major portion of the flagellar organelle and consists of four rings (L,P,S, and M) mounted on a central rod. The rod consists of about 26 subunits of FlgG in the distal portion, and FlgB, FlgC and FlgF are thought to build up the proximal portion of the rod with about 6 subunits each.</text>
</comment>
<dbReference type="PANTHER" id="PTHR30435:SF19">
    <property type="entry name" value="FLAGELLAR BASAL-BODY ROD PROTEIN FLGG"/>
    <property type="match status" value="1"/>
</dbReference>
<dbReference type="Proteomes" id="UP000727962">
    <property type="component" value="Unassembled WGS sequence"/>
</dbReference>
<evidence type="ECO:0000259" key="7">
    <source>
        <dbReference type="Pfam" id="PF00460"/>
    </source>
</evidence>
<proteinExistence type="inferred from homology"/>
<organism evidence="10 11">
    <name type="scientific">Fimbriimonas ginsengisoli</name>
    <dbReference type="NCBI Taxonomy" id="1005039"/>
    <lineage>
        <taxon>Bacteria</taxon>
        <taxon>Bacillati</taxon>
        <taxon>Armatimonadota</taxon>
        <taxon>Fimbriimonadia</taxon>
        <taxon>Fimbriimonadales</taxon>
        <taxon>Fimbriimonadaceae</taxon>
        <taxon>Fimbriimonas</taxon>
    </lineage>
</organism>
<dbReference type="PANTHER" id="PTHR30435">
    <property type="entry name" value="FLAGELLAR PROTEIN"/>
    <property type="match status" value="1"/>
</dbReference>
<dbReference type="NCBIfam" id="TIGR03506">
    <property type="entry name" value="FlgEFG_subfam"/>
    <property type="match status" value="2"/>
</dbReference>
<dbReference type="Pfam" id="PF06429">
    <property type="entry name" value="Flg_bbr_C"/>
    <property type="match status" value="1"/>
</dbReference>
<evidence type="ECO:0000256" key="5">
    <source>
        <dbReference type="RuleBase" id="RU362116"/>
    </source>
</evidence>
<gene>
    <name evidence="10" type="primary">flgG</name>
    <name evidence="10" type="ORF">HYR64_01375</name>
</gene>
<sequence length="262" mass="26943">MIRTLTTAGAGMIAQQTNLDTIANNLANVNTVGFKSLRAEFQDMVYQTLRGSGAASGASSSTPTALQVGLGSRFSATSVTAGVGPMQTTGNPLDVAIQGEGFFQVQRADGTLAYTRDGSLKRDATGLLVTSDGFHVIPEVTIPSGATAVSIAPTGVVTAVLPGQSEPQQLGQITIATFSNPAGLTRMGQNLFQAGGGSGDAKVGNPGDNGSGTLQSGFLEGSNVQVVEEMVRMITAQRAYEINSKAIQTADEMLSTINNLKR</sequence>
<accession>A0A931LYX2</accession>
<evidence type="ECO:0000256" key="2">
    <source>
        <dbReference type="ARBA" id="ARBA00017948"/>
    </source>
</evidence>
<feature type="domain" description="Flagellar basal body rod protein N-terminal" evidence="7">
    <location>
        <begin position="5"/>
        <end position="35"/>
    </location>
</feature>
<evidence type="ECO:0000256" key="4">
    <source>
        <dbReference type="NCBIfam" id="TIGR02488"/>
    </source>
</evidence>
<dbReference type="InterPro" id="IPR053967">
    <property type="entry name" value="LlgE_F_G-like_D1"/>
</dbReference>
<dbReference type="InterPro" id="IPR037925">
    <property type="entry name" value="FlgE/F/G-like"/>
</dbReference>
<reference evidence="10" key="1">
    <citation type="submission" date="2020-07" db="EMBL/GenBank/DDBJ databases">
        <title>Huge and variable diversity of episymbiotic CPR bacteria and DPANN archaea in groundwater ecosystems.</title>
        <authorList>
            <person name="He C.Y."/>
            <person name="Keren R."/>
            <person name="Whittaker M."/>
            <person name="Farag I.F."/>
            <person name="Doudna J."/>
            <person name="Cate J.H.D."/>
            <person name="Banfield J.F."/>
        </authorList>
    </citation>
    <scope>NUCLEOTIDE SEQUENCE</scope>
    <source>
        <strain evidence="10">NC_groundwater_17_Pr7_B-0.1um_64_12</strain>
    </source>
</reference>
<feature type="domain" description="Flagellar basal-body/hook protein C-terminal" evidence="8">
    <location>
        <begin position="215"/>
        <end position="260"/>
    </location>
</feature>
<comment type="caution">
    <text evidence="10">The sequence shown here is derived from an EMBL/GenBank/DDBJ whole genome shotgun (WGS) entry which is preliminary data.</text>
</comment>
<keyword evidence="10" id="KW-0282">Flagellum</keyword>
<dbReference type="InterPro" id="IPR010930">
    <property type="entry name" value="Flg_bb/hook_C_dom"/>
</dbReference>
<keyword evidence="5" id="KW-0975">Bacterial flagellum</keyword>
<dbReference type="SUPFAM" id="SSF117143">
    <property type="entry name" value="Flagellar hook protein flgE"/>
    <property type="match status" value="1"/>
</dbReference>
<dbReference type="InterPro" id="IPR020013">
    <property type="entry name" value="Flagellar_FlgE/F/G"/>
</dbReference>
<dbReference type="NCBIfam" id="TIGR02488">
    <property type="entry name" value="flgG_G_neg"/>
    <property type="match status" value="1"/>
</dbReference>
<dbReference type="InterPro" id="IPR019776">
    <property type="entry name" value="Flagellar_basal_body_rod_CS"/>
</dbReference>
<dbReference type="Pfam" id="PF00460">
    <property type="entry name" value="Flg_bb_rod"/>
    <property type="match status" value="1"/>
</dbReference>
<evidence type="ECO:0000259" key="9">
    <source>
        <dbReference type="Pfam" id="PF22692"/>
    </source>
</evidence>
<dbReference type="NCBIfam" id="TIGR02490">
    <property type="entry name" value="flgF"/>
    <property type="match status" value="1"/>
</dbReference>
<protein>
    <recommendedName>
        <fullName evidence="2 4">Flagellar basal-body rod protein FlgG</fullName>
    </recommendedName>
</protein>
<dbReference type="InterPro" id="IPR012834">
    <property type="entry name" value="FlgG_G_neg"/>
</dbReference>
<evidence type="ECO:0000313" key="11">
    <source>
        <dbReference type="Proteomes" id="UP000727962"/>
    </source>
</evidence>
<evidence type="ECO:0000313" key="10">
    <source>
        <dbReference type="EMBL" id="MBI1755741.1"/>
    </source>
</evidence>
<feature type="domain" description="Flagellar hook protein FlgE/F/G-like D1" evidence="9">
    <location>
        <begin position="96"/>
        <end position="159"/>
    </location>
</feature>
<comment type="similarity">
    <text evidence="1 5">Belongs to the flagella basal body rod proteins family.</text>
</comment>
<evidence type="ECO:0000259" key="8">
    <source>
        <dbReference type="Pfam" id="PF06429"/>
    </source>
</evidence>
<evidence type="ECO:0000256" key="3">
    <source>
        <dbReference type="ARBA" id="ARBA00025933"/>
    </source>
</evidence>
<comment type="subcellular location">
    <subcellularLocation>
        <location evidence="5">Bacterial flagellum basal body</location>
    </subcellularLocation>
</comment>
<dbReference type="GO" id="GO:0071978">
    <property type="term" value="P:bacterial-type flagellum-dependent swarming motility"/>
    <property type="evidence" value="ECO:0007669"/>
    <property type="project" value="TreeGrafter"/>
</dbReference>
<keyword evidence="10" id="KW-0969">Cilium</keyword>
<dbReference type="InterPro" id="IPR001444">
    <property type="entry name" value="Flag_bb_rod_N"/>
</dbReference>
<dbReference type="GO" id="GO:0009426">
    <property type="term" value="C:bacterial-type flagellum basal body, distal rod"/>
    <property type="evidence" value="ECO:0007669"/>
    <property type="project" value="UniProtKB-UniRule"/>
</dbReference>
<keyword evidence="10" id="KW-0966">Cell projection</keyword>
<feature type="region of interest" description="Disordered" evidence="6">
    <location>
        <begin position="196"/>
        <end position="216"/>
    </location>
</feature>
<dbReference type="EMBL" id="JACOSL010000008">
    <property type="protein sequence ID" value="MBI1755741.1"/>
    <property type="molecule type" value="Genomic_DNA"/>
</dbReference>